<comment type="caution">
    <text evidence="2">The sequence shown here is derived from an EMBL/GenBank/DDBJ whole genome shotgun (WGS) entry which is preliminary data.</text>
</comment>
<sequence>MLEKVGLPFRKSLHSVLDVGNGLTDVRMFFSIEVEGVSGSITESHSTVLQVPAIPTLNSIELSSVLFKAAGRSLLRRVYLFIQRLDFDGRMIGPPVPLAANDTAQSSVSLNLRLFSGDRVRLLLLQDGTGPGITEVILSGCILNNPDSFFVSSTHTDALLSWKPEPFRSVCEQTVSESRMRSLSPQPTTEPKGCASDDEAPTLLYAPVYGGDDES</sequence>
<protein>
    <submittedName>
        <fullName evidence="2">Uncharacterized protein</fullName>
    </submittedName>
</protein>
<organism evidence="2 3">
    <name type="scientific">Porcisia hertigi</name>
    <dbReference type="NCBI Taxonomy" id="2761500"/>
    <lineage>
        <taxon>Eukaryota</taxon>
        <taxon>Discoba</taxon>
        <taxon>Euglenozoa</taxon>
        <taxon>Kinetoplastea</taxon>
        <taxon>Metakinetoplastina</taxon>
        <taxon>Trypanosomatida</taxon>
        <taxon>Trypanosomatidae</taxon>
        <taxon>Leishmaniinae</taxon>
        <taxon>Porcisia</taxon>
    </lineage>
</organism>
<reference evidence="2 3" key="1">
    <citation type="submission" date="2021-02" db="EMBL/GenBank/DDBJ databases">
        <title>Porcisia hertigi Genome sequencing and assembly.</title>
        <authorList>
            <person name="Almutairi H."/>
            <person name="Gatherer D."/>
        </authorList>
    </citation>
    <scope>NUCLEOTIDE SEQUENCE [LARGE SCALE GENOMIC DNA]</scope>
    <source>
        <strain evidence="2 3">C119</strain>
    </source>
</reference>
<dbReference type="Proteomes" id="UP000674318">
    <property type="component" value="Unassembled WGS sequence"/>
</dbReference>
<keyword evidence="3" id="KW-1185">Reference proteome</keyword>
<feature type="compositionally biased region" description="Polar residues" evidence="1">
    <location>
        <begin position="174"/>
        <end position="189"/>
    </location>
</feature>
<dbReference type="KEGG" id="phet:94292092"/>
<proteinExistence type="predicted"/>
<evidence type="ECO:0000256" key="1">
    <source>
        <dbReference type="SAM" id="MobiDB-lite"/>
    </source>
</evidence>
<evidence type="ECO:0000313" key="3">
    <source>
        <dbReference type="Proteomes" id="UP000674318"/>
    </source>
</evidence>
<dbReference type="OrthoDB" id="270259at2759"/>
<name>A0A836INX1_9TRYP</name>
<dbReference type="AlphaFoldDB" id="A0A836INX1"/>
<evidence type="ECO:0000313" key="2">
    <source>
        <dbReference type="EMBL" id="KAG5509055.1"/>
    </source>
</evidence>
<gene>
    <name evidence="2" type="ORF">JKF63_06063</name>
</gene>
<dbReference type="RefSeq" id="XP_067758362.1">
    <property type="nucleotide sequence ID" value="XM_067902015.1"/>
</dbReference>
<dbReference type="EMBL" id="JAFJZO010000015">
    <property type="protein sequence ID" value="KAG5509055.1"/>
    <property type="molecule type" value="Genomic_DNA"/>
</dbReference>
<accession>A0A836INX1</accession>
<dbReference type="GeneID" id="94292092"/>
<feature type="region of interest" description="Disordered" evidence="1">
    <location>
        <begin position="174"/>
        <end position="215"/>
    </location>
</feature>